<evidence type="ECO:0000313" key="3">
    <source>
        <dbReference type="EMBL" id="KAJ4433227.1"/>
    </source>
</evidence>
<proteinExistence type="predicted"/>
<feature type="compositionally biased region" description="Low complexity" evidence="1">
    <location>
        <begin position="192"/>
        <end position="201"/>
    </location>
</feature>
<accession>A0ABQ8SGM1</accession>
<evidence type="ECO:0000313" key="4">
    <source>
        <dbReference type="Proteomes" id="UP001148838"/>
    </source>
</evidence>
<organism evidence="3 4">
    <name type="scientific">Periplaneta americana</name>
    <name type="common">American cockroach</name>
    <name type="synonym">Blatta americana</name>
    <dbReference type="NCBI Taxonomy" id="6978"/>
    <lineage>
        <taxon>Eukaryota</taxon>
        <taxon>Metazoa</taxon>
        <taxon>Ecdysozoa</taxon>
        <taxon>Arthropoda</taxon>
        <taxon>Hexapoda</taxon>
        <taxon>Insecta</taxon>
        <taxon>Pterygota</taxon>
        <taxon>Neoptera</taxon>
        <taxon>Polyneoptera</taxon>
        <taxon>Dictyoptera</taxon>
        <taxon>Blattodea</taxon>
        <taxon>Blattoidea</taxon>
        <taxon>Blattidae</taxon>
        <taxon>Blattinae</taxon>
        <taxon>Periplaneta</taxon>
    </lineage>
</organism>
<dbReference type="Proteomes" id="UP001148838">
    <property type="component" value="Unassembled WGS sequence"/>
</dbReference>
<feature type="region of interest" description="Disordered" evidence="1">
    <location>
        <begin position="180"/>
        <end position="201"/>
    </location>
</feature>
<gene>
    <name evidence="3" type="ORF">ANN_15485</name>
</gene>
<dbReference type="EMBL" id="JAJSOF020000027">
    <property type="protein sequence ID" value="KAJ4433227.1"/>
    <property type="molecule type" value="Genomic_DNA"/>
</dbReference>
<reference evidence="3 4" key="1">
    <citation type="journal article" date="2022" name="Allergy">
        <title>Genome assembly and annotation of Periplaneta americana reveal a comprehensive cockroach allergen profile.</title>
        <authorList>
            <person name="Wang L."/>
            <person name="Xiong Q."/>
            <person name="Saelim N."/>
            <person name="Wang L."/>
            <person name="Nong W."/>
            <person name="Wan A.T."/>
            <person name="Shi M."/>
            <person name="Liu X."/>
            <person name="Cao Q."/>
            <person name="Hui J.H.L."/>
            <person name="Sookrung N."/>
            <person name="Leung T.F."/>
            <person name="Tungtrongchitr A."/>
            <person name="Tsui S.K.W."/>
        </authorList>
    </citation>
    <scope>NUCLEOTIDE SEQUENCE [LARGE SCALE GENOMIC DNA]</scope>
    <source>
        <strain evidence="3">PWHHKU_190912</strain>
    </source>
</reference>
<sequence>MAGLCEGGNEPEGCLKAICKQHEEGGRIGKTEHRKIKSSVTSVWRNGGSQIMTLITPCHPLGPIQPDNPLDLTVQLLDLPQPSKETTTTGTSSGFQRVRCCSMLTADHPQFGYTSSIRTQLIVGAVRRYNKMNVKLMLPVVTKGENHDNLEMGSRYAMMMIMMMMMTIMMMMINDGSGGGGGDGGGGDGDSRAAGGDNDRF</sequence>
<evidence type="ECO:0000256" key="1">
    <source>
        <dbReference type="SAM" id="MobiDB-lite"/>
    </source>
</evidence>
<keyword evidence="2" id="KW-0812">Transmembrane</keyword>
<feature type="transmembrane region" description="Helical" evidence="2">
    <location>
        <begin position="156"/>
        <end position="173"/>
    </location>
</feature>
<keyword evidence="4" id="KW-1185">Reference proteome</keyword>
<evidence type="ECO:0000256" key="2">
    <source>
        <dbReference type="SAM" id="Phobius"/>
    </source>
</evidence>
<keyword evidence="2" id="KW-0472">Membrane</keyword>
<comment type="caution">
    <text evidence="3">The sequence shown here is derived from an EMBL/GenBank/DDBJ whole genome shotgun (WGS) entry which is preliminary data.</text>
</comment>
<keyword evidence="2" id="KW-1133">Transmembrane helix</keyword>
<name>A0ABQ8SGM1_PERAM</name>
<protein>
    <submittedName>
        <fullName evidence="3">Uncharacterized protein</fullName>
    </submittedName>
</protein>